<accession>A0A2U8VL70</accession>
<proteinExistence type="predicted"/>
<dbReference type="RefSeq" id="WP_109949536.1">
    <property type="nucleotide sequence ID" value="NZ_CP029551.1"/>
</dbReference>
<reference evidence="1 2" key="1">
    <citation type="submission" date="2018-05" db="EMBL/GenBank/DDBJ databases">
        <title>Complete Genome Sequence of Methylobacterium sp. 17Sr1-43.</title>
        <authorList>
            <person name="Srinivasan S."/>
        </authorList>
    </citation>
    <scope>NUCLEOTIDE SEQUENCE [LARGE SCALE GENOMIC DNA]</scope>
    <source>
        <strain evidence="1 2">17Sr1-43</strain>
    </source>
</reference>
<organism evidence="1 2">
    <name type="scientific">Methylobacterium radiodurans</name>
    <dbReference type="NCBI Taxonomy" id="2202828"/>
    <lineage>
        <taxon>Bacteria</taxon>
        <taxon>Pseudomonadati</taxon>
        <taxon>Pseudomonadota</taxon>
        <taxon>Alphaproteobacteria</taxon>
        <taxon>Hyphomicrobiales</taxon>
        <taxon>Methylobacteriaceae</taxon>
        <taxon>Methylobacterium</taxon>
    </lineage>
</organism>
<dbReference type="OrthoDB" id="8004959at2"/>
<evidence type="ECO:0000313" key="2">
    <source>
        <dbReference type="Proteomes" id="UP000246058"/>
    </source>
</evidence>
<gene>
    <name evidence="1" type="ORF">DK427_00415</name>
</gene>
<evidence type="ECO:0000313" key="1">
    <source>
        <dbReference type="EMBL" id="AWN34395.1"/>
    </source>
</evidence>
<keyword evidence="2" id="KW-1185">Reference proteome</keyword>
<dbReference type="AlphaFoldDB" id="A0A2U8VL70"/>
<dbReference type="EMBL" id="CP029551">
    <property type="protein sequence ID" value="AWN34395.1"/>
    <property type="molecule type" value="Genomic_DNA"/>
</dbReference>
<sequence length="224" mass="25149">MLTFYRGLAVSKASADAVMADIRARGLHEYGRSYNLYHQPLAEPEKLFAKPDLTTEDTRGKHLPTEPAICACGDEEGAAHYAWRHNRHGEDDTPLMVAFEAPVEDVAVDGRDFLYAAFQIGRPDRARDVLRQVFGPRVLRYAERAWDRKVGQHDIAMCDLAIIDPEVVAAHHANRTVLGGRHQTVFRSAFTVRMPVEPGRIVRVWSPEVAPRPAVPEFTLDAVR</sequence>
<protein>
    <submittedName>
        <fullName evidence="1">Uncharacterized protein</fullName>
    </submittedName>
</protein>
<dbReference type="KEGG" id="meti:DK427_00415"/>
<name>A0A2U8VL70_9HYPH</name>
<dbReference type="Proteomes" id="UP000246058">
    <property type="component" value="Chromosome"/>
</dbReference>